<evidence type="ECO:0000313" key="2">
    <source>
        <dbReference type="EMBL" id="GLI58609.1"/>
    </source>
</evidence>
<feature type="region of interest" description="Disordered" evidence="1">
    <location>
        <begin position="118"/>
        <end position="167"/>
    </location>
</feature>
<evidence type="ECO:0000256" key="1">
    <source>
        <dbReference type="SAM" id="MobiDB-lite"/>
    </source>
</evidence>
<gene>
    <name evidence="2" type="ORF">VaNZ11_000317</name>
</gene>
<feature type="non-terminal residue" evidence="2">
    <location>
        <position position="1"/>
    </location>
</feature>
<organism evidence="2 3">
    <name type="scientific">Volvox africanus</name>
    <dbReference type="NCBI Taxonomy" id="51714"/>
    <lineage>
        <taxon>Eukaryota</taxon>
        <taxon>Viridiplantae</taxon>
        <taxon>Chlorophyta</taxon>
        <taxon>core chlorophytes</taxon>
        <taxon>Chlorophyceae</taxon>
        <taxon>CS clade</taxon>
        <taxon>Chlamydomonadales</taxon>
        <taxon>Volvocaceae</taxon>
        <taxon>Volvox</taxon>
    </lineage>
</organism>
<keyword evidence="3" id="KW-1185">Reference proteome</keyword>
<feature type="non-terminal residue" evidence="2">
    <location>
        <position position="386"/>
    </location>
</feature>
<name>A0ABQ5RMQ8_9CHLO</name>
<accession>A0ABQ5RMQ8</accession>
<feature type="region of interest" description="Disordered" evidence="1">
    <location>
        <begin position="1"/>
        <end position="33"/>
    </location>
</feature>
<dbReference type="EMBL" id="BSDZ01000003">
    <property type="protein sequence ID" value="GLI58609.1"/>
    <property type="molecule type" value="Genomic_DNA"/>
</dbReference>
<feature type="compositionally biased region" description="Basic residues" evidence="1">
    <location>
        <begin position="119"/>
        <end position="128"/>
    </location>
</feature>
<proteinExistence type="predicted"/>
<sequence>DEADAPEHQERERCQQEHQQHQEHGSKVLERRLDEPVAVDRIFRCPNVGECNTKSASDGGESGLDGISAWPFAEPARSAHTVISDFGAGFYGASRSPNAAPPAPLGAAAAGVVVDHFTGPHRRRHPHHPPVPASCTPPNTPRQSLPLSSTTSPRSSALPAPGTAFSRGVAPHARQLDPLRQIHSQGGPAHVGLGTHCDVTRIVRMEIFLDESNDWEIPHDAAGADAGGRGARDAAPGLQGPVRSSVDVRVVVKQHGSVVAEVERLTVGPRGASVRLDLSGLEEGSAAVLVLPARSQPAQPQALPSAEGLIDAEGRETVEVKVVTDAALSYIPIAVVPPVVASELWAVMRGMEEAVEAATAAVSHCPINDPRVVRARAFTHHFSALI</sequence>
<protein>
    <submittedName>
        <fullName evidence="2">Uncharacterized protein</fullName>
    </submittedName>
</protein>
<evidence type="ECO:0000313" key="3">
    <source>
        <dbReference type="Proteomes" id="UP001165090"/>
    </source>
</evidence>
<feature type="compositionally biased region" description="Low complexity" evidence="1">
    <location>
        <begin position="141"/>
        <end position="161"/>
    </location>
</feature>
<comment type="caution">
    <text evidence="2">The sequence shown here is derived from an EMBL/GenBank/DDBJ whole genome shotgun (WGS) entry which is preliminary data.</text>
</comment>
<reference evidence="2 3" key="1">
    <citation type="journal article" date="2023" name="IScience">
        <title>Expanded male sex-determining region conserved during the evolution of homothallism in the green alga Volvox.</title>
        <authorList>
            <person name="Yamamoto K."/>
            <person name="Matsuzaki R."/>
            <person name="Mahakham W."/>
            <person name="Heman W."/>
            <person name="Sekimoto H."/>
            <person name="Kawachi M."/>
            <person name="Minakuchi Y."/>
            <person name="Toyoda A."/>
            <person name="Nozaki H."/>
        </authorList>
    </citation>
    <scope>NUCLEOTIDE SEQUENCE [LARGE SCALE GENOMIC DNA]</scope>
    <source>
        <strain evidence="2 3">NIES-4468</strain>
    </source>
</reference>
<dbReference type="Proteomes" id="UP001165090">
    <property type="component" value="Unassembled WGS sequence"/>
</dbReference>